<proteinExistence type="predicted"/>
<accession>A0ABV5UMJ4</accession>
<evidence type="ECO:0000313" key="2">
    <source>
        <dbReference type="EMBL" id="MFB9691263.1"/>
    </source>
</evidence>
<feature type="domain" description="Aminoglycoside phosphotransferase" evidence="1">
    <location>
        <begin position="60"/>
        <end position="233"/>
    </location>
</feature>
<dbReference type="Gene3D" id="3.90.1200.10">
    <property type="match status" value="1"/>
</dbReference>
<name>A0ABV5UMJ4_9PSEU</name>
<organism evidence="2 3">
    <name type="scientific">Amycolatopsis plumensis</name>
    <dbReference type="NCBI Taxonomy" id="236508"/>
    <lineage>
        <taxon>Bacteria</taxon>
        <taxon>Bacillati</taxon>
        <taxon>Actinomycetota</taxon>
        <taxon>Actinomycetes</taxon>
        <taxon>Pseudonocardiales</taxon>
        <taxon>Pseudonocardiaceae</taxon>
        <taxon>Amycolatopsis</taxon>
    </lineage>
</organism>
<evidence type="ECO:0000313" key="3">
    <source>
        <dbReference type="Proteomes" id="UP001589535"/>
    </source>
</evidence>
<dbReference type="InterPro" id="IPR011009">
    <property type="entry name" value="Kinase-like_dom_sf"/>
</dbReference>
<keyword evidence="3" id="KW-1185">Reference proteome</keyword>
<dbReference type="EMBL" id="JBHMBK010000078">
    <property type="protein sequence ID" value="MFB9691263.1"/>
    <property type="molecule type" value="Genomic_DNA"/>
</dbReference>
<evidence type="ECO:0000259" key="1">
    <source>
        <dbReference type="Pfam" id="PF01636"/>
    </source>
</evidence>
<protein>
    <submittedName>
        <fullName evidence="2">Phosphotransferase</fullName>
    </submittedName>
</protein>
<comment type="caution">
    <text evidence="2">The sequence shown here is derived from an EMBL/GenBank/DDBJ whole genome shotgun (WGS) entry which is preliminary data.</text>
</comment>
<dbReference type="RefSeq" id="WP_378207991.1">
    <property type="nucleotide sequence ID" value="NZ_JBHMBK010000078.1"/>
</dbReference>
<dbReference type="Proteomes" id="UP001589535">
    <property type="component" value="Unassembled WGS sequence"/>
</dbReference>
<reference evidence="2 3" key="1">
    <citation type="submission" date="2024-09" db="EMBL/GenBank/DDBJ databases">
        <authorList>
            <person name="Sun Q."/>
            <person name="Mori K."/>
        </authorList>
    </citation>
    <scope>NUCLEOTIDE SEQUENCE [LARGE SCALE GENOMIC DNA]</scope>
    <source>
        <strain evidence="2 3">JCM 13852</strain>
    </source>
</reference>
<dbReference type="Pfam" id="PF01636">
    <property type="entry name" value="APH"/>
    <property type="match status" value="1"/>
</dbReference>
<sequence>MTRFKWHELPDVVRESVQSHLGPVTVVRHVEQGQNCNLALVLRSEERDVFLKGVRGVSPQMRWLRNEVEAGPLAPGVAPAACFSEDVDADALWFVAGFEYLNGRPADLSPESDDLNVVRSVLAKLNSLSGGSTQPLTIRWAKTDWWQKFAVEAPERADGLDIDELTAACRHTPELVGGDALLHTDLHEHQFMIDGDSVRVIDWGRPASGAPWVDTAFMVVRLIAAGFEPREAEVWGASVPRWSTGTEHAVTAFACYVAGLWAYRAVTTPFPGATRLSDAATAYAHFRLAR</sequence>
<gene>
    <name evidence="2" type="ORF">ACFFTO_44435</name>
</gene>
<dbReference type="SUPFAM" id="SSF56112">
    <property type="entry name" value="Protein kinase-like (PK-like)"/>
    <property type="match status" value="1"/>
</dbReference>
<dbReference type="InterPro" id="IPR002575">
    <property type="entry name" value="Aminoglycoside_PTrfase"/>
</dbReference>